<dbReference type="RefSeq" id="WP_309906000.1">
    <property type="nucleotide sequence ID" value="NZ_JAVDRF010000012.1"/>
</dbReference>
<reference evidence="2 3" key="1">
    <citation type="submission" date="2023-07" db="EMBL/GenBank/DDBJ databases">
        <title>Sorghum-associated microbial communities from plants grown in Nebraska, USA.</title>
        <authorList>
            <person name="Schachtman D."/>
        </authorList>
    </citation>
    <scope>NUCLEOTIDE SEQUENCE [LARGE SCALE GENOMIC DNA]</scope>
    <source>
        <strain evidence="2 3">DS1781</strain>
    </source>
</reference>
<accession>A0ABU1NK78</accession>
<feature type="coiled-coil region" evidence="1">
    <location>
        <begin position="29"/>
        <end position="56"/>
    </location>
</feature>
<keyword evidence="1" id="KW-0175">Coiled coil</keyword>
<evidence type="ECO:0000313" key="3">
    <source>
        <dbReference type="Proteomes" id="UP001184230"/>
    </source>
</evidence>
<evidence type="ECO:0000256" key="1">
    <source>
        <dbReference type="SAM" id="Coils"/>
    </source>
</evidence>
<keyword evidence="3" id="KW-1185">Reference proteome</keyword>
<dbReference type="Proteomes" id="UP001184230">
    <property type="component" value="Unassembled WGS sequence"/>
</dbReference>
<comment type="caution">
    <text evidence="2">The sequence shown here is derived from an EMBL/GenBank/DDBJ whole genome shotgun (WGS) entry which is preliminary data.</text>
</comment>
<dbReference type="EMBL" id="JAVDRF010000012">
    <property type="protein sequence ID" value="MDR6538836.1"/>
    <property type="molecule type" value="Genomic_DNA"/>
</dbReference>
<sequence>MTAATLTKPARGSAKAIRKNAVYVPSTDRSNVAARLATLRAAIREADEKLEAAYDLAERGEAYEVLLDHVAHDLLTGDALAILGDSPTQSDATANYEALFKPLAVLQGAIALAQGSGVEGNLKEAFELLDWAQNELDGSAALTKLLPKGPRTTDEQASPKRVDWMEVDLADGALRAAEILMEMTHMECQWQYSDAQGSERAQERIVVMLNAIQNEVAEARERLQAVVSEVIGDKS</sequence>
<proteinExistence type="predicted"/>
<organism evidence="2 3">
    <name type="scientific">Variovorax soli</name>
    <dbReference type="NCBI Taxonomy" id="376815"/>
    <lineage>
        <taxon>Bacteria</taxon>
        <taxon>Pseudomonadati</taxon>
        <taxon>Pseudomonadota</taxon>
        <taxon>Betaproteobacteria</taxon>
        <taxon>Burkholderiales</taxon>
        <taxon>Comamonadaceae</taxon>
        <taxon>Variovorax</taxon>
    </lineage>
</organism>
<gene>
    <name evidence="2" type="ORF">J2739_004629</name>
</gene>
<name>A0ABU1NK78_9BURK</name>
<protein>
    <submittedName>
        <fullName evidence="2">Uncharacterized protein</fullName>
    </submittedName>
</protein>
<evidence type="ECO:0000313" key="2">
    <source>
        <dbReference type="EMBL" id="MDR6538836.1"/>
    </source>
</evidence>